<sequence length="164" mass="17329">MRKLLATATAALALAFSPAANAKGVALEANGARAHSVWGGELGIGYNVTLAGFTLRPMAGAFIYKGDNDRYYEDDLSNGQTRCRDSSNGQFASDAKCDNTAVKGYAKIEATYTLPASIEFGGGARFSSDKVRPYGTLSFPVAPKVRVKANAGDKYYAIGLRADI</sequence>
<dbReference type="AlphaFoldDB" id="A0A1U6HJT8"/>
<evidence type="ECO:0000313" key="3">
    <source>
        <dbReference type="Proteomes" id="UP000190989"/>
    </source>
</evidence>
<accession>A0A1U6HJT8</accession>
<dbReference type="RefSeq" id="WP_245828911.1">
    <property type="nucleotide sequence ID" value="NZ_FVZE01000002.1"/>
</dbReference>
<keyword evidence="3" id="KW-1185">Reference proteome</keyword>
<evidence type="ECO:0008006" key="4">
    <source>
        <dbReference type="Google" id="ProtNLM"/>
    </source>
</evidence>
<name>A0A1U6HJT8_9SPHN</name>
<dbReference type="Proteomes" id="UP000190989">
    <property type="component" value="Unassembled WGS sequence"/>
</dbReference>
<gene>
    <name evidence="2" type="ORF">SAMN06295987_102601</name>
</gene>
<evidence type="ECO:0000313" key="2">
    <source>
        <dbReference type="EMBL" id="SLJ96076.1"/>
    </source>
</evidence>
<proteinExistence type="predicted"/>
<keyword evidence="1" id="KW-0732">Signal</keyword>
<dbReference type="EMBL" id="FVZE01000002">
    <property type="protein sequence ID" value="SLJ96076.1"/>
    <property type="molecule type" value="Genomic_DNA"/>
</dbReference>
<evidence type="ECO:0000256" key="1">
    <source>
        <dbReference type="SAM" id="SignalP"/>
    </source>
</evidence>
<protein>
    <recommendedName>
        <fullName evidence="4">Outer membrane protein beta-barrel domain-containing protein</fullName>
    </recommendedName>
</protein>
<reference evidence="3" key="1">
    <citation type="submission" date="2017-02" db="EMBL/GenBank/DDBJ databases">
        <authorList>
            <person name="Varghese N."/>
            <person name="Submissions S."/>
        </authorList>
    </citation>
    <scope>NUCLEOTIDE SEQUENCE [LARGE SCALE GENOMIC DNA]</scope>
    <source>
        <strain evidence="3">SM117</strain>
    </source>
</reference>
<feature type="signal peptide" evidence="1">
    <location>
        <begin position="1"/>
        <end position="22"/>
    </location>
</feature>
<feature type="chain" id="PRO_5012888612" description="Outer membrane protein beta-barrel domain-containing protein" evidence="1">
    <location>
        <begin position="23"/>
        <end position="164"/>
    </location>
</feature>
<organism evidence="2 3">
    <name type="scientific">Novosphingobium mathurense</name>
    <dbReference type="NCBI Taxonomy" id="428990"/>
    <lineage>
        <taxon>Bacteria</taxon>
        <taxon>Pseudomonadati</taxon>
        <taxon>Pseudomonadota</taxon>
        <taxon>Alphaproteobacteria</taxon>
        <taxon>Sphingomonadales</taxon>
        <taxon>Sphingomonadaceae</taxon>
        <taxon>Novosphingobium</taxon>
    </lineage>
</organism>